<dbReference type="OrthoDB" id="9807606at2"/>
<reference evidence="1 2" key="1">
    <citation type="submission" date="2016-11" db="EMBL/GenBank/DDBJ databases">
        <authorList>
            <person name="Jaros S."/>
            <person name="Januszkiewicz K."/>
            <person name="Wedrychowicz H."/>
        </authorList>
    </citation>
    <scope>NUCLEOTIDE SEQUENCE [LARGE SCALE GENOMIC DNA]</scope>
    <source>
        <strain evidence="1 2">CGMCC 1.10190</strain>
    </source>
</reference>
<organism evidence="1 2">
    <name type="scientific">Pollutimonas bauzanensis</name>
    <dbReference type="NCBI Taxonomy" id="658167"/>
    <lineage>
        <taxon>Bacteria</taxon>
        <taxon>Pseudomonadati</taxon>
        <taxon>Pseudomonadota</taxon>
        <taxon>Betaproteobacteria</taxon>
        <taxon>Burkholderiales</taxon>
        <taxon>Alcaligenaceae</taxon>
        <taxon>Pollutimonas</taxon>
    </lineage>
</organism>
<dbReference type="EMBL" id="FQXE01000003">
    <property type="protein sequence ID" value="SHH36318.1"/>
    <property type="molecule type" value="Genomic_DNA"/>
</dbReference>
<proteinExistence type="predicted"/>
<dbReference type="RefSeq" id="WP_073102248.1">
    <property type="nucleotide sequence ID" value="NZ_FQXE01000003.1"/>
</dbReference>
<evidence type="ECO:0000313" key="1">
    <source>
        <dbReference type="EMBL" id="SHH36318.1"/>
    </source>
</evidence>
<dbReference type="Pfam" id="PF00378">
    <property type="entry name" value="ECH_1"/>
    <property type="match status" value="1"/>
</dbReference>
<dbReference type="AlphaFoldDB" id="A0A1M5SDE6"/>
<dbReference type="CDD" id="cd06558">
    <property type="entry name" value="crotonase-like"/>
    <property type="match status" value="1"/>
</dbReference>
<dbReference type="GO" id="GO:0006635">
    <property type="term" value="P:fatty acid beta-oxidation"/>
    <property type="evidence" value="ECO:0007669"/>
    <property type="project" value="TreeGrafter"/>
</dbReference>
<dbReference type="PANTHER" id="PTHR11941:SF54">
    <property type="entry name" value="ENOYL-COA HYDRATASE, MITOCHONDRIAL"/>
    <property type="match status" value="1"/>
</dbReference>
<accession>A0A1M5SDE6</accession>
<dbReference type="InterPro" id="IPR029045">
    <property type="entry name" value="ClpP/crotonase-like_dom_sf"/>
</dbReference>
<dbReference type="Proteomes" id="UP000184226">
    <property type="component" value="Unassembled WGS sequence"/>
</dbReference>
<protein>
    <submittedName>
        <fullName evidence="1">Enoyl-CoA hydratase/carnithine racemase</fullName>
    </submittedName>
</protein>
<dbReference type="GO" id="GO:0003824">
    <property type="term" value="F:catalytic activity"/>
    <property type="evidence" value="ECO:0007669"/>
    <property type="project" value="UniProtKB-ARBA"/>
</dbReference>
<gene>
    <name evidence="1" type="ORF">SAMN04488135_10345</name>
</gene>
<name>A0A1M5SDE6_9BURK</name>
<dbReference type="SUPFAM" id="SSF52096">
    <property type="entry name" value="ClpP/crotonase"/>
    <property type="match status" value="1"/>
</dbReference>
<keyword evidence="2" id="KW-1185">Reference proteome</keyword>
<dbReference type="PANTHER" id="PTHR11941">
    <property type="entry name" value="ENOYL-COA HYDRATASE-RELATED"/>
    <property type="match status" value="1"/>
</dbReference>
<dbReference type="Gene3D" id="3.90.226.10">
    <property type="entry name" value="2-enoyl-CoA Hydratase, Chain A, domain 1"/>
    <property type="match status" value="1"/>
</dbReference>
<sequence>MIDRSLQGAVAVLTVNRPNRRNALSEETVLEIKRHLDEIESDPGIRVTIITGSAPGFCAGSDLKELATMDLRGMCRHEADTAHFCRSISQLSKPVIAAVEGFALGGGFVFAASCDIVISSRSCRWHLPEVQIGWIPPWGLETLVARLGPVAARRLTWGSEPLDGVEAHRIGLADFLSDDGAALKTALELAQRLVALPDVAVTAVKKYFAPHVGANGETGDVIANRMFEENCKHPAAIATLQKFGVRT</sequence>
<evidence type="ECO:0000313" key="2">
    <source>
        <dbReference type="Proteomes" id="UP000184226"/>
    </source>
</evidence>
<dbReference type="STRING" id="658167.SAMN04488135_10345"/>
<dbReference type="InterPro" id="IPR001753">
    <property type="entry name" value="Enoyl-CoA_hydra/iso"/>
</dbReference>